<dbReference type="STRING" id="226506.SAMN04488519_10247"/>
<accession>A0A1I5BV63</accession>
<dbReference type="EMBL" id="FOVW01000002">
    <property type="protein sequence ID" value="SFN78522.1"/>
    <property type="molecule type" value="Genomic_DNA"/>
</dbReference>
<dbReference type="AlphaFoldDB" id="A0A1I5BV63"/>
<evidence type="ECO:0000259" key="2">
    <source>
        <dbReference type="Pfam" id="PF05670"/>
    </source>
</evidence>
<dbReference type="InterPro" id="IPR051608">
    <property type="entry name" value="RQC_Subunit_NEMF"/>
</dbReference>
<evidence type="ECO:0000256" key="1">
    <source>
        <dbReference type="SAM" id="Coils"/>
    </source>
</evidence>
<evidence type="ECO:0000313" key="3">
    <source>
        <dbReference type="EMBL" id="SFN78522.1"/>
    </source>
</evidence>
<dbReference type="GO" id="GO:0072344">
    <property type="term" value="P:rescue of stalled ribosome"/>
    <property type="evidence" value="ECO:0007669"/>
    <property type="project" value="TreeGrafter"/>
</dbReference>
<dbReference type="GO" id="GO:0000049">
    <property type="term" value="F:tRNA binding"/>
    <property type="evidence" value="ECO:0007669"/>
    <property type="project" value="TreeGrafter"/>
</dbReference>
<evidence type="ECO:0000313" key="4">
    <source>
        <dbReference type="Proteomes" id="UP000199564"/>
    </source>
</evidence>
<dbReference type="Gene3D" id="2.30.310.10">
    <property type="entry name" value="ibrinogen binding protein from staphylococcus aureus domain"/>
    <property type="match status" value="1"/>
</dbReference>
<organism evidence="3 4">
    <name type="scientific">Algoriphagus ornithinivorans</name>
    <dbReference type="NCBI Taxonomy" id="226506"/>
    <lineage>
        <taxon>Bacteria</taxon>
        <taxon>Pseudomonadati</taxon>
        <taxon>Bacteroidota</taxon>
        <taxon>Cytophagia</taxon>
        <taxon>Cytophagales</taxon>
        <taxon>Cyclobacteriaceae</taxon>
        <taxon>Algoriphagus</taxon>
    </lineage>
</organism>
<dbReference type="PANTHER" id="PTHR15239:SF6">
    <property type="entry name" value="RIBOSOME QUALITY CONTROL COMPLEX SUBUNIT NEMF"/>
    <property type="match status" value="1"/>
</dbReference>
<keyword evidence="4" id="KW-1185">Reference proteome</keyword>
<feature type="coiled-coil region" evidence="1">
    <location>
        <begin position="259"/>
        <end position="286"/>
    </location>
</feature>
<dbReference type="Pfam" id="PF05833">
    <property type="entry name" value="NFACT_N"/>
    <property type="match status" value="1"/>
</dbReference>
<dbReference type="InterPro" id="IPR008532">
    <property type="entry name" value="NFACT_RNA-bd"/>
</dbReference>
<dbReference type="Pfam" id="PF05670">
    <property type="entry name" value="NFACT-R_1"/>
    <property type="match status" value="1"/>
</dbReference>
<sequence>MHLNYHFLKYLCPELEQELKGMTIISCFSQSKDELVIETELGENHRYIRAHFLPPQIYYAFPEDYKRAKRNSVDLFPELIGEKISSCKVLSYERAFRLELESGGTLLFKLHGNRSNVLHYQSGNKLPIRVFRNEFVEDKSLYWPDLEKPLDLSQEQFFRLEGNASQFLPTLGKIPREWLKERGYIQATINQKWALMQELLDMLDSPLFSLAQKEEEVYLTLLPDSNIQKTFANPVDALNELFYKAMVVGSFEKEKRALLKKYGDELKKTESYIKKSQEKLEALIQAAPPSQLADVIMAHIHEFKPGQLTYRFTNFYSGEEVEVKLKPNQKLQDYAENLYRKSKNRQLELDQIEQAIASKKAKKEELETKLFELENLDGYRDLKDFKKSHKEDKSLQKDSVSLPFRQFEYAGFPIWVGKSAKDNDEMLRNYIHKDDLWLHARQVPGSHVVIRTKGKEKVPNQVLEKAASLAAYYSKYKTESLAPVIYTEAKFVRKVKGLAPGAVMVDRESVIMVAPEGPSEELST</sequence>
<dbReference type="PANTHER" id="PTHR15239">
    <property type="entry name" value="NUCLEAR EXPORT MEDIATOR FACTOR NEMF"/>
    <property type="match status" value="1"/>
</dbReference>
<protein>
    <submittedName>
        <fullName evidence="3">Predicted component of the ribosome quality control (RQC) complex, YloA/Tae2 family, contains fibronectin-binding (FbpA) and DUF814 domains</fullName>
    </submittedName>
</protein>
<reference evidence="4" key="1">
    <citation type="submission" date="2016-10" db="EMBL/GenBank/DDBJ databases">
        <authorList>
            <person name="Varghese N."/>
            <person name="Submissions S."/>
        </authorList>
    </citation>
    <scope>NUCLEOTIDE SEQUENCE [LARGE SCALE GENOMIC DNA]</scope>
    <source>
        <strain evidence="4">DSM 15282</strain>
    </source>
</reference>
<feature type="domain" description="NFACT RNA-binding" evidence="2">
    <location>
        <begin position="409"/>
        <end position="505"/>
    </location>
</feature>
<keyword evidence="1" id="KW-0175">Coiled coil</keyword>
<dbReference type="GO" id="GO:1990112">
    <property type="term" value="C:RQC complex"/>
    <property type="evidence" value="ECO:0007669"/>
    <property type="project" value="TreeGrafter"/>
</dbReference>
<proteinExistence type="predicted"/>
<dbReference type="GO" id="GO:0043023">
    <property type="term" value="F:ribosomal large subunit binding"/>
    <property type="evidence" value="ECO:0007669"/>
    <property type="project" value="TreeGrafter"/>
</dbReference>
<gene>
    <name evidence="3" type="ORF">SAMN04488519_10247</name>
</gene>
<feature type="coiled-coil region" evidence="1">
    <location>
        <begin position="335"/>
        <end position="376"/>
    </location>
</feature>
<dbReference type="Proteomes" id="UP000199564">
    <property type="component" value="Unassembled WGS sequence"/>
</dbReference>
<dbReference type="RefSeq" id="WP_091649828.1">
    <property type="nucleotide sequence ID" value="NZ_FOVW01000002.1"/>
</dbReference>
<name>A0A1I5BV63_9BACT</name>